<keyword evidence="6" id="KW-1185">Reference proteome</keyword>
<keyword evidence="2" id="KW-0547">Nucleotide-binding</keyword>
<dbReference type="AlphaFoldDB" id="A0A8S3T3L5"/>
<comment type="similarity">
    <text evidence="1">Belongs to the TRAFAC class TrmE-Era-EngA-EngB-Septin-like GTPase superfamily. AIG1/Toc34/Toc159-like paraseptin GTPase family. IAN subfamily.</text>
</comment>
<dbReference type="InterPro" id="IPR045058">
    <property type="entry name" value="GIMA/IAN/Toc"/>
</dbReference>
<comment type="caution">
    <text evidence="5">The sequence shown here is derived from an EMBL/GenBank/DDBJ whole genome shotgun (WGS) entry which is preliminary data.</text>
</comment>
<evidence type="ECO:0000313" key="5">
    <source>
        <dbReference type="EMBL" id="CAG2228487.1"/>
    </source>
</evidence>
<gene>
    <name evidence="5" type="ORF">MEDL_41444</name>
</gene>
<accession>A0A8S3T3L5</accession>
<dbReference type="Proteomes" id="UP000683360">
    <property type="component" value="Unassembled WGS sequence"/>
</dbReference>
<feature type="domain" description="AIG1-type G" evidence="4">
    <location>
        <begin position="14"/>
        <end position="138"/>
    </location>
</feature>
<evidence type="ECO:0000313" key="6">
    <source>
        <dbReference type="Proteomes" id="UP000683360"/>
    </source>
</evidence>
<dbReference type="InterPro" id="IPR006703">
    <property type="entry name" value="G_AIG1"/>
</dbReference>
<dbReference type="Pfam" id="PF04548">
    <property type="entry name" value="AIG1"/>
    <property type="match status" value="1"/>
</dbReference>
<dbReference type="PANTHER" id="PTHR10903">
    <property type="entry name" value="GTPASE, IMAP FAMILY MEMBER-RELATED"/>
    <property type="match status" value="1"/>
</dbReference>
<evidence type="ECO:0000256" key="2">
    <source>
        <dbReference type="ARBA" id="ARBA00022741"/>
    </source>
</evidence>
<sequence length="199" mass="23680">MGRRTERIRKSNRIHISGTTCIYIILVISSADRFKEEDTKVLHRLEQFFGPEAVKFAMVLFTQIDETLQSCHRTIQHVKPLQRVLEAYDRRFVEFNNTCVAKNPEVCLFELFQIIDKRKDDGASRTEKYLTNDLYTNYRLKISNLLEDSRRQIRDLQMCLETQEKKIKKICRKWKNSKPKLKICNRNLRKLKLASPVKN</sequence>
<dbReference type="InterPro" id="IPR027417">
    <property type="entry name" value="P-loop_NTPase"/>
</dbReference>
<dbReference type="Gene3D" id="3.40.50.300">
    <property type="entry name" value="P-loop containing nucleotide triphosphate hydrolases"/>
    <property type="match status" value="1"/>
</dbReference>
<proteinExistence type="inferred from homology"/>
<dbReference type="EMBL" id="CAJPWZ010001996">
    <property type="protein sequence ID" value="CAG2228487.1"/>
    <property type="molecule type" value="Genomic_DNA"/>
</dbReference>
<dbReference type="PANTHER" id="PTHR10903:SF184">
    <property type="entry name" value="GTP-BINDING PROTEIN A"/>
    <property type="match status" value="1"/>
</dbReference>
<protein>
    <recommendedName>
        <fullName evidence="4">AIG1-type G domain-containing protein</fullName>
    </recommendedName>
</protein>
<evidence type="ECO:0000259" key="4">
    <source>
        <dbReference type="Pfam" id="PF04548"/>
    </source>
</evidence>
<organism evidence="5 6">
    <name type="scientific">Mytilus edulis</name>
    <name type="common">Blue mussel</name>
    <dbReference type="NCBI Taxonomy" id="6550"/>
    <lineage>
        <taxon>Eukaryota</taxon>
        <taxon>Metazoa</taxon>
        <taxon>Spiralia</taxon>
        <taxon>Lophotrochozoa</taxon>
        <taxon>Mollusca</taxon>
        <taxon>Bivalvia</taxon>
        <taxon>Autobranchia</taxon>
        <taxon>Pteriomorphia</taxon>
        <taxon>Mytilida</taxon>
        <taxon>Mytiloidea</taxon>
        <taxon>Mytilidae</taxon>
        <taxon>Mytilinae</taxon>
        <taxon>Mytilus</taxon>
    </lineage>
</organism>
<evidence type="ECO:0000256" key="3">
    <source>
        <dbReference type="ARBA" id="ARBA00023134"/>
    </source>
</evidence>
<evidence type="ECO:0000256" key="1">
    <source>
        <dbReference type="ARBA" id="ARBA00008535"/>
    </source>
</evidence>
<keyword evidence="3" id="KW-0342">GTP-binding</keyword>
<name>A0A8S3T3L5_MYTED</name>
<dbReference type="GO" id="GO:0005525">
    <property type="term" value="F:GTP binding"/>
    <property type="evidence" value="ECO:0007669"/>
    <property type="project" value="UniProtKB-KW"/>
</dbReference>
<reference evidence="5" key="1">
    <citation type="submission" date="2021-03" db="EMBL/GenBank/DDBJ databases">
        <authorList>
            <person name="Bekaert M."/>
        </authorList>
    </citation>
    <scope>NUCLEOTIDE SEQUENCE</scope>
</reference>